<dbReference type="Proteomes" id="UP000198211">
    <property type="component" value="Unassembled WGS sequence"/>
</dbReference>
<evidence type="ECO:0000313" key="3">
    <source>
        <dbReference type="Proteomes" id="UP000198211"/>
    </source>
</evidence>
<feature type="compositionally biased region" description="Basic and acidic residues" evidence="1">
    <location>
        <begin position="1129"/>
        <end position="1143"/>
    </location>
</feature>
<protein>
    <submittedName>
        <fullName evidence="2">Uncharacterized protein</fullName>
    </submittedName>
</protein>
<dbReference type="EMBL" id="NBNE01000864">
    <property type="protein sequence ID" value="OWZ16818.1"/>
    <property type="molecule type" value="Genomic_DNA"/>
</dbReference>
<dbReference type="InterPro" id="IPR032675">
    <property type="entry name" value="LRR_dom_sf"/>
</dbReference>
<keyword evidence="3" id="KW-1185">Reference proteome</keyword>
<evidence type="ECO:0000313" key="2">
    <source>
        <dbReference type="EMBL" id="OWZ16818.1"/>
    </source>
</evidence>
<dbReference type="PROSITE" id="PS50096">
    <property type="entry name" value="IQ"/>
    <property type="match status" value="2"/>
</dbReference>
<organism evidence="2 3">
    <name type="scientific">Phytophthora megakarya</name>
    <dbReference type="NCBI Taxonomy" id="4795"/>
    <lineage>
        <taxon>Eukaryota</taxon>
        <taxon>Sar</taxon>
        <taxon>Stramenopiles</taxon>
        <taxon>Oomycota</taxon>
        <taxon>Peronosporomycetes</taxon>
        <taxon>Peronosporales</taxon>
        <taxon>Peronosporaceae</taxon>
        <taxon>Phytophthora</taxon>
    </lineage>
</organism>
<dbReference type="InterPro" id="IPR000048">
    <property type="entry name" value="IQ_motif_EF-hand-BS"/>
</dbReference>
<dbReference type="Gene3D" id="3.80.10.10">
    <property type="entry name" value="Ribonuclease Inhibitor"/>
    <property type="match status" value="1"/>
</dbReference>
<dbReference type="PANTHER" id="PTHR46723">
    <property type="entry name" value="LEUCINE-RICH REPEAT AND IQ DOMAIN-CONTAINING PROTEIN 3"/>
    <property type="match status" value="1"/>
</dbReference>
<dbReference type="InterPro" id="IPR001611">
    <property type="entry name" value="Leu-rich_rpt"/>
</dbReference>
<dbReference type="Pfam" id="PF00612">
    <property type="entry name" value="IQ"/>
    <property type="match status" value="2"/>
</dbReference>
<evidence type="ECO:0000256" key="1">
    <source>
        <dbReference type="SAM" id="MobiDB-lite"/>
    </source>
</evidence>
<dbReference type="InterPro" id="IPR052859">
    <property type="entry name" value="LRR-IQ_domain_protein"/>
</dbReference>
<sequence length="1430" mass="164699">MSSVVDELSVEAADGDENQIDAIVESSVSVNNDQVMNEEESGLSRNDKGGVLIEHEEAGNNYEILEDKEVAIEGIGELSPWGDNETNQGAKIGKENVEDDDGDAWEWQLRVVQRINEGMFDLTLFTSGGFNFVVVLNLQQNVLRDLEPILGMARTLRVLNVSQNELAKLPSVAFWSQFRCLSICFLSQNALKTWADVHGLEACAGSLLWLTLTDNPLMLLKNARSFVVNKLPFLKALDNFVTTDQEVIQHALPNARFNALAPRLSITHLRMPLEFETDDAALLYVREVETAVTGIFADNSPSVRAQKLVRGYLSRRAYFPRFQNVRELIIHVQKHIRGFLLRQLIKYQICELVTANGESKLLMASIAAGHGPLSPLARRSFEKMLPMIRRWRMQFQARKRAVAIKKIRFWCQMVYQRHARRTRQLLHDQQEIWIYYTPEFEQELLTLATRVARRDPYLMTLSREDRLKLLQERCASSGISVLRGPNPNSNVVRLVSIQNARSPTPVRKHQLQREEDDGYKLLRMGHDAQTTLDVTSPPTMRCLTSPGYPALVRAFPSDSAQENQLLVTEKRFLQQDLDHIASVQSRHRQTIKDSDMQGVRSTTRLEMMANRHSRVVLLHLNQVAREFRQRMVICNRKILTVCVKQQQRRCRQQFHNATHFSLTKTKLRTRGHAPTWWERKRIATLSPVSRGYQKMKVFIPWTVDMYLHIVASLDRAVSMSSVGPAKAFALPYEEAKRADAALLIQSAWRAWVCHSQRNNLEVTIVRALICIQRWWRFRFGLRRRLDVLRACLLVGASINSRTLFMEASVYQSLVESWPIVQAIVTRHRCPEHHLHCRISRTRVELTLNPGQQLLYNATRDERSILLPQPQYHQMSSVPSAHASSSKIDLWSSQRCSAYLPVWMPGVPDPEQESMSSRSEDATALLLVNGVQVEPTILERELMLGATHAPVTEMFAQMNPFRGFSICQHIADSAARVMDLVQRLSEQQSTRNWHLEPSQQRIESTSFVRLTFESIDEARKRALLLLCKTFDPVTRTHARMFSLDALFGIAFRHHQWALSQAATREESAAILDESCEWIQYDLPSRWWVNTERRLEALYPAHKAHGPSHSTVKTIKSLGFHVQQIPPREPQSLEHVRPSESEPRGPPRVFRRPPQPRFESGSVFSVSLPVVESTFPPDIERHRSDQIKDQVPTLPTEQTQLMQPQAPSRFASPLTPVGSSRHQMLVDRLGKPSYACTEDKNDQMLQAREYHVRDLREEDERAMEALIVDHRMLQREKTTQVANMKLNIDVKLQRMRFERRLDQIHEQEILEQQRHGARRRKLTRKFEANFVAQSGALMRRAARASVASSLKAAEQEQKRLTAAVKVREAEALERRRDAKSFWFVLNRMETRDMDTVRRLRCAEADKAERRRIAGQRQRVNEDKDIKKLLRLM</sequence>
<reference evidence="3" key="1">
    <citation type="submission" date="2017-03" db="EMBL/GenBank/DDBJ databases">
        <title>Phytopthora megakarya and P. palmivora, two closely related causual agents of cacao black pod achieved similar genome size and gene model numbers by different mechanisms.</title>
        <authorList>
            <person name="Ali S."/>
            <person name="Shao J."/>
            <person name="Larry D.J."/>
            <person name="Kronmiller B."/>
            <person name="Shen D."/>
            <person name="Strem M.D."/>
            <person name="Melnick R.L."/>
            <person name="Guiltinan M.J."/>
            <person name="Tyler B.M."/>
            <person name="Meinhardt L.W."/>
            <person name="Bailey B.A."/>
        </authorList>
    </citation>
    <scope>NUCLEOTIDE SEQUENCE [LARGE SCALE GENOMIC DNA]</scope>
    <source>
        <strain evidence="3">zdho120</strain>
    </source>
</reference>
<dbReference type="STRING" id="4795.A0A225WHV5"/>
<comment type="caution">
    <text evidence="2">The sequence shown here is derived from an EMBL/GenBank/DDBJ whole genome shotgun (WGS) entry which is preliminary data.</text>
</comment>
<dbReference type="OrthoDB" id="676979at2759"/>
<accession>A0A225WHV5</accession>
<dbReference type="SUPFAM" id="SSF52058">
    <property type="entry name" value="L domain-like"/>
    <property type="match status" value="1"/>
</dbReference>
<dbReference type="PROSITE" id="PS51450">
    <property type="entry name" value="LRR"/>
    <property type="match status" value="1"/>
</dbReference>
<feature type="region of interest" description="Disordered" evidence="1">
    <location>
        <begin position="1125"/>
        <end position="1154"/>
    </location>
</feature>
<name>A0A225WHV5_9STRA</name>
<dbReference type="SMART" id="SM00015">
    <property type="entry name" value="IQ"/>
    <property type="match status" value="4"/>
</dbReference>
<dbReference type="PANTHER" id="PTHR46723:SF1">
    <property type="entry name" value="LEUCINE-RICH REPEAT AND IQ DOMAIN-CONTAINING PROTEIN 3"/>
    <property type="match status" value="1"/>
</dbReference>
<proteinExistence type="predicted"/>
<gene>
    <name evidence="2" type="ORF">PHMEG_0009338</name>
</gene>